<dbReference type="PANTHER" id="PTHR32114">
    <property type="entry name" value="ABC TRANSPORTER ABCH.3"/>
    <property type="match status" value="1"/>
</dbReference>
<dbReference type="Pfam" id="PF13304">
    <property type="entry name" value="AAA_21"/>
    <property type="match status" value="1"/>
</dbReference>
<dbReference type="GO" id="GO:0016887">
    <property type="term" value="F:ATP hydrolysis activity"/>
    <property type="evidence" value="ECO:0007669"/>
    <property type="project" value="InterPro"/>
</dbReference>
<dbReference type="RefSeq" id="WP_048187339.1">
    <property type="nucleotide sequence ID" value="NZ_CP011097.1"/>
</dbReference>
<dbReference type="InterPro" id="IPR038729">
    <property type="entry name" value="Rad50/SbcC_AAA"/>
</dbReference>
<proteinExistence type="predicted"/>
<dbReference type="EMBL" id="CP011097">
    <property type="protein sequence ID" value="AJZ76509.1"/>
    <property type="molecule type" value="Genomic_DNA"/>
</dbReference>
<evidence type="ECO:0000313" key="6">
    <source>
        <dbReference type="Proteomes" id="UP000266745"/>
    </source>
</evidence>
<dbReference type="OrthoDB" id="25344at2157"/>
<feature type="coiled-coil region" evidence="2">
    <location>
        <begin position="204"/>
        <end position="238"/>
    </location>
</feature>
<evidence type="ECO:0000256" key="1">
    <source>
        <dbReference type="ARBA" id="ARBA00023054"/>
    </source>
</evidence>
<organism evidence="5 6">
    <name type="scientific">Candidatus Nitrosotenuis cloacae</name>
    <dbReference type="NCBI Taxonomy" id="1603555"/>
    <lineage>
        <taxon>Archaea</taxon>
        <taxon>Nitrososphaerota</taxon>
        <taxon>Candidatus Nitrosotenuis</taxon>
    </lineage>
</organism>
<dbReference type="Gene3D" id="3.40.50.300">
    <property type="entry name" value="P-loop containing nucleotide triphosphate hydrolases"/>
    <property type="match status" value="2"/>
</dbReference>
<dbReference type="PANTHER" id="PTHR32114:SF2">
    <property type="entry name" value="ABC TRANSPORTER ABCH.3"/>
    <property type="match status" value="1"/>
</dbReference>
<reference evidence="5 6" key="1">
    <citation type="journal article" date="2016" name="Sci. Rep.">
        <title>A novel ammonia-oxidizing archaeon from wastewater treatment plant: Its enrichment, physiological and genomic characteristics.</title>
        <authorList>
            <person name="Li Y."/>
            <person name="Ding K."/>
            <person name="Wen X."/>
            <person name="Zhang B."/>
            <person name="Shen B."/>
            <person name="Yang Y."/>
        </authorList>
    </citation>
    <scope>NUCLEOTIDE SEQUENCE [LARGE SCALE GENOMIC DNA]</scope>
    <source>
        <strain evidence="5 6">SAT1</strain>
    </source>
</reference>
<dbReference type="InterPro" id="IPR027417">
    <property type="entry name" value="P-loop_NTPase"/>
</dbReference>
<evidence type="ECO:0000313" key="5">
    <source>
        <dbReference type="EMBL" id="AJZ76509.1"/>
    </source>
</evidence>
<feature type="domain" description="ATPase AAA-type core" evidence="3">
    <location>
        <begin position="538"/>
        <end position="671"/>
    </location>
</feature>
<dbReference type="SUPFAM" id="SSF52540">
    <property type="entry name" value="P-loop containing nucleoside triphosphate hydrolases"/>
    <property type="match status" value="1"/>
</dbReference>
<dbReference type="Proteomes" id="UP000266745">
    <property type="component" value="Chromosome"/>
</dbReference>
<dbReference type="Pfam" id="PF13476">
    <property type="entry name" value="AAA_23"/>
    <property type="match status" value="1"/>
</dbReference>
<keyword evidence="6" id="KW-1185">Reference proteome</keyword>
<dbReference type="SUPFAM" id="SSF75712">
    <property type="entry name" value="Rad50 coiled-coil Zn hook"/>
    <property type="match status" value="1"/>
</dbReference>
<dbReference type="KEGG" id="tah:SU86_009240"/>
<gene>
    <name evidence="5" type="ORF">SU86_009240</name>
</gene>
<name>A0A3G1B3R7_9ARCH</name>
<evidence type="ECO:0000256" key="2">
    <source>
        <dbReference type="SAM" id="Coils"/>
    </source>
</evidence>
<dbReference type="InterPro" id="IPR003959">
    <property type="entry name" value="ATPase_AAA_core"/>
</dbReference>
<sequence>MITSIELGNFISHSETKLDFEDGVTVFVGHNGAGKSSIIDAITFGLFGEHTRKSNKSLIRRGTSQAYVKVRFSARNRKYEVTRKIDAKGTLAAQFVEIQGDQELVKAAGERRQFGESTTHEIETTLGLDFQKLKIASIVQQGELNSIIKAKPKEFKELLNAIIGIDKLDLASENLKVAQKNFRQTIYKKFGYDDTHIPLLTVEMQEKRQEIKESEPHLAELQNKKQTKAKEVEALQHQVDTDSAKESILKQIEDRKSEFTKYVRDAIISIQKNITEKERKIRDCQDCFEMANKKDELEYTMHTIKTEIEGTRKKITEHETKKAILNEHAEMAKKLQLQDGKCPVCDSHVDKLNPVFQVEHLKLEQENLKSQIKSLEEKRQQTAKIESEISEQVKKATAAKATLDAHSIQNKDQISALISEVASQKAQIQKIPLTIATSGGLLEASEIDSHAKTLYEKIESLQKDIVGFVPSEFLKTKSQLETTKNELSKIDQEYGAITQKITQASQRIEKINTILVELNHVKEYLTKLDEIQDNIYNRDGPVATSLRSWALSTISGKASDYLAMLNTKIHRITLAEKTRDISITCYSKNTIIDIDSLSGGEQVSVALSLRLGMTHLLGSSNLNFVILDEPTTHLDSERRKSLVRVLSQLSDISNGNAGPLQFIIITHDAEIFEDSSVEKIYQFESSQDGTKVALL</sequence>
<dbReference type="GO" id="GO:0006302">
    <property type="term" value="P:double-strand break repair"/>
    <property type="evidence" value="ECO:0007669"/>
    <property type="project" value="InterPro"/>
</dbReference>
<dbReference type="AlphaFoldDB" id="A0A3G1B3R7"/>
<feature type="domain" description="Rad50/SbcC-type AAA" evidence="4">
    <location>
        <begin position="4"/>
        <end position="257"/>
    </location>
</feature>
<feature type="coiled-coil region" evidence="2">
    <location>
        <begin position="358"/>
        <end position="395"/>
    </location>
</feature>
<dbReference type="GeneID" id="24874747"/>
<evidence type="ECO:0000259" key="4">
    <source>
        <dbReference type="Pfam" id="PF13476"/>
    </source>
</evidence>
<evidence type="ECO:0000259" key="3">
    <source>
        <dbReference type="Pfam" id="PF13304"/>
    </source>
</evidence>
<protein>
    <submittedName>
        <fullName evidence="5">Chromosome segregation protein SMC</fullName>
    </submittedName>
</protein>
<dbReference type="STRING" id="1603555.SU86_009240"/>
<accession>A0A3G1B3R7</accession>
<keyword evidence="1 2" id="KW-0175">Coiled coil</keyword>